<evidence type="ECO:0000313" key="1">
    <source>
        <dbReference type="EMBL" id="SDB21257.1"/>
    </source>
</evidence>
<proteinExistence type="predicted"/>
<dbReference type="AlphaFoldDB" id="A0A1G6BL02"/>
<name>A0A1G6BL02_EUBOX</name>
<organism evidence="1 2">
    <name type="scientific">Eubacterium oxidoreducens</name>
    <dbReference type="NCBI Taxonomy" id="1732"/>
    <lineage>
        <taxon>Bacteria</taxon>
        <taxon>Bacillati</taxon>
        <taxon>Bacillota</taxon>
        <taxon>Clostridia</taxon>
        <taxon>Eubacteriales</taxon>
        <taxon>Eubacteriaceae</taxon>
        <taxon>Eubacterium</taxon>
    </lineage>
</organism>
<reference evidence="1 2" key="1">
    <citation type="submission" date="2016-10" db="EMBL/GenBank/DDBJ databases">
        <authorList>
            <person name="de Groot N.N."/>
        </authorList>
    </citation>
    <scope>NUCLEOTIDE SEQUENCE [LARGE SCALE GENOMIC DNA]</scope>
    <source>
        <strain evidence="1 2">DSM 3217</strain>
    </source>
</reference>
<sequence>MADKKKRGASLEELRQAQTEVEVKYGDILNLPHPISTKHRQMTMEERAAQFSPFAALSGYEDAVNETGRLTQERVLLDEDRKEEINKRLNLLVEQVSMHPKVKIRVFEEDEKKPGGNYRVIAGEVEKIKLYERRIVMRDGSLIKIDDIYGIDDE</sequence>
<dbReference type="RefSeq" id="WP_207645155.1">
    <property type="nucleotide sequence ID" value="NZ_FMXR01000011.1"/>
</dbReference>
<dbReference type="STRING" id="1732.SAMN02910417_01585"/>
<protein>
    <recommendedName>
        <fullName evidence="3">YolD-like protein</fullName>
    </recommendedName>
</protein>
<evidence type="ECO:0008006" key="3">
    <source>
        <dbReference type="Google" id="ProtNLM"/>
    </source>
</evidence>
<accession>A0A1G6BL02</accession>
<dbReference type="Proteomes" id="UP000199228">
    <property type="component" value="Unassembled WGS sequence"/>
</dbReference>
<keyword evidence="2" id="KW-1185">Reference proteome</keyword>
<evidence type="ECO:0000313" key="2">
    <source>
        <dbReference type="Proteomes" id="UP000199228"/>
    </source>
</evidence>
<dbReference type="EMBL" id="FMXR01000011">
    <property type="protein sequence ID" value="SDB21257.1"/>
    <property type="molecule type" value="Genomic_DNA"/>
</dbReference>
<gene>
    <name evidence="1" type="ORF">SAMN02910417_01585</name>
</gene>